<dbReference type="AlphaFoldDB" id="A0A0N4WPV3"/>
<dbReference type="EMBL" id="UZAF01018201">
    <property type="protein sequence ID" value="VDO49064.1"/>
    <property type="molecule type" value="Genomic_DNA"/>
</dbReference>
<evidence type="ECO:0000256" key="2">
    <source>
        <dbReference type="ARBA" id="ARBA00022692"/>
    </source>
</evidence>
<dbReference type="SUPFAM" id="SSF81321">
    <property type="entry name" value="Family A G protein-coupled receptor-like"/>
    <property type="match status" value="1"/>
</dbReference>
<keyword evidence="3 5" id="KW-1133">Transmembrane helix</keyword>
<evidence type="ECO:0000259" key="6">
    <source>
        <dbReference type="PROSITE" id="PS50262"/>
    </source>
</evidence>
<feature type="transmembrane region" description="Helical" evidence="5">
    <location>
        <begin position="113"/>
        <end position="135"/>
    </location>
</feature>
<feature type="domain" description="G-protein coupled receptors family 1 profile" evidence="6">
    <location>
        <begin position="56"/>
        <end position="144"/>
    </location>
</feature>
<evidence type="ECO:0000313" key="7">
    <source>
        <dbReference type="EMBL" id="VDO49064.1"/>
    </source>
</evidence>
<name>A0A0N4WPV3_HAEPC</name>
<feature type="transmembrane region" description="Helical" evidence="5">
    <location>
        <begin position="20"/>
        <end position="38"/>
    </location>
</feature>
<dbReference type="Pfam" id="PF10320">
    <property type="entry name" value="7TM_GPCR_Srsx"/>
    <property type="match status" value="1"/>
</dbReference>
<keyword evidence="4 5" id="KW-0472">Membrane</keyword>
<dbReference type="InterPro" id="IPR017452">
    <property type="entry name" value="GPCR_Rhodpsn_7TM"/>
</dbReference>
<organism evidence="9">
    <name type="scientific">Haemonchus placei</name>
    <name type="common">Barber's pole worm</name>
    <dbReference type="NCBI Taxonomy" id="6290"/>
    <lineage>
        <taxon>Eukaryota</taxon>
        <taxon>Metazoa</taxon>
        <taxon>Ecdysozoa</taxon>
        <taxon>Nematoda</taxon>
        <taxon>Chromadorea</taxon>
        <taxon>Rhabditida</taxon>
        <taxon>Rhabditina</taxon>
        <taxon>Rhabditomorpha</taxon>
        <taxon>Strongyloidea</taxon>
        <taxon>Trichostrongylidae</taxon>
        <taxon>Haemonchus</taxon>
    </lineage>
</organism>
<evidence type="ECO:0000256" key="1">
    <source>
        <dbReference type="ARBA" id="ARBA00004370"/>
    </source>
</evidence>
<dbReference type="WBParaSite" id="HPLM_0001342401-mRNA-1">
    <property type="protein sequence ID" value="HPLM_0001342401-mRNA-1"/>
    <property type="gene ID" value="HPLM_0001342401"/>
</dbReference>
<reference evidence="7 8" key="2">
    <citation type="submission" date="2018-11" db="EMBL/GenBank/DDBJ databases">
        <authorList>
            <consortium name="Pathogen Informatics"/>
        </authorList>
    </citation>
    <scope>NUCLEOTIDE SEQUENCE [LARGE SCALE GENOMIC DNA]</scope>
    <source>
        <strain evidence="7 8">MHpl1</strain>
    </source>
</reference>
<dbReference type="Gene3D" id="1.20.1070.10">
    <property type="entry name" value="Rhodopsin 7-helix transmembrane proteins"/>
    <property type="match status" value="1"/>
</dbReference>
<dbReference type="CDD" id="cd00637">
    <property type="entry name" value="7tm_classA_rhodopsin-like"/>
    <property type="match status" value="1"/>
</dbReference>
<dbReference type="PANTHER" id="PTHR23360:SF5">
    <property type="entry name" value="G-PROTEIN COUPLED RECEPTORS FAMILY 1 PROFILE DOMAIN-CONTAINING PROTEIN"/>
    <property type="match status" value="1"/>
</dbReference>
<comment type="subcellular location">
    <subcellularLocation>
        <location evidence="1">Membrane</location>
    </subcellularLocation>
</comment>
<keyword evidence="8" id="KW-1185">Reference proteome</keyword>
<evidence type="ECO:0000313" key="8">
    <source>
        <dbReference type="Proteomes" id="UP000268014"/>
    </source>
</evidence>
<dbReference type="InterPro" id="IPR047130">
    <property type="entry name" value="7TM_GPCR_Srsx_nematod"/>
</dbReference>
<evidence type="ECO:0000256" key="4">
    <source>
        <dbReference type="ARBA" id="ARBA00023136"/>
    </source>
</evidence>
<dbReference type="InterPro" id="IPR019424">
    <property type="entry name" value="7TM_GPCR_Srsx"/>
</dbReference>
<dbReference type="OMA" id="SFMILIN"/>
<dbReference type="InterPro" id="IPR000276">
    <property type="entry name" value="GPCR_Rhodpsn"/>
</dbReference>
<dbReference type="GO" id="GO:0004930">
    <property type="term" value="F:G protein-coupled receptor activity"/>
    <property type="evidence" value="ECO:0007669"/>
    <property type="project" value="InterPro"/>
</dbReference>
<evidence type="ECO:0000313" key="9">
    <source>
        <dbReference type="WBParaSite" id="HPLM_0001342401-mRNA-1"/>
    </source>
</evidence>
<dbReference type="PANTHER" id="PTHR23360">
    <property type="entry name" value="G-PROTEIN COUPLED RECEPTORS FAMILY 1 PROFILE DOMAIN-CONTAINING PROTEIN-RELATED"/>
    <property type="match status" value="1"/>
</dbReference>
<feature type="transmembrane region" description="Helical" evidence="5">
    <location>
        <begin position="77"/>
        <end position="101"/>
    </location>
</feature>
<dbReference type="PROSITE" id="PS50262">
    <property type="entry name" value="G_PROTEIN_RECEP_F1_2"/>
    <property type="match status" value="1"/>
</dbReference>
<dbReference type="OrthoDB" id="5820127at2759"/>
<sequence>MFITGFNENRASAFSRVPEIVSLTILVIISGWMFQRALPVFYQVFYIVMPTISLLGNASIVYVTVRSWSLRNPCNILIGSMAMGELLHMLGHYVMIGSLYMNGNNLMRQDLCVYWQTLPTLGMFFSAIVLVNVAIDRLMSTQIF</sequence>
<feature type="transmembrane region" description="Helical" evidence="5">
    <location>
        <begin position="44"/>
        <end position="65"/>
    </location>
</feature>
<proteinExistence type="predicted"/>
<accession>A0A0N4WPV3</accession>
<protein>
    <submittedName>
        <fullName evidence="9">G_PROTEIN_RECEP_F1_2 domain-containing protein</fullName>
    </submittedName>
</protein>
<dbReference type="GO" id="GO:0016020">
    <property type="term" value="C:membrane"/>
    <property type="evidence" value="ECO:0007669"/>
    <property type="project" value="UniProtKB-SubCell"/>
</dbReference>
<gene>
    <name evidence="7" type="ORF">HPLM_LOCUS13416</name>
</gene>
<evidence type="ECO:0000256" key="3">
    <source>
        <dbReference type="ARBA" id="ARBA00022989"/>
    </source>
</evidence>
<dbReference type="PRINTS" id="PR00237">
    <property type="entry name" value="GPCRRHODOPSN"/>
</dbReference>
<keyword evidence="2 5" id="KW-0812">Transmembrane</keyword>
<evidence type="ECO:0000256" key="5">
    <source>
        <dbReference type="SAM" id="Phobius"/>
    </source>
</evidence>
<reference evidence="9" key="1">
    <citation type="submission" date="2017-02" db="UniProtKB">
        <authorList>
            <consortium name="WormBaseParasite"/>
        </authorList>
    </citation>
    <scope>IDENTIFICATION</scope>
</reference>
<dbReference type="Proteomes" id="UP000268014">
    <property type="component" value="Unassembled WGS sequence"/>
</dbReference>